<dbReference type="SUPFAM" id="SSF46785">
    <property type="entry name" value="Winged helix' DNA-binding domain"/>
    <property type="match status" value="1"/>
</dbReference>
<dbReference type="InterPro" id="IPR036390">
    <property type="entry name" value="WH_DNA-bd_sf"/>
</dbReference>
<dbReference type="GO" id="GO:0008541">
    <property type="term" value="C:proteasome regulatory particle, lid subcomplex"/>
    <property type="evidence" value="ECO:0007669"/>
    <property type="project" value="TreeGrafter"/>
</dbReference>
<proteinExistence type="inferred from homology"/>
<dbReference type="Pfam" id="PF25573">
    <property type="entry name" value="TPR_PSMD3_N"/>
    <property type="match status" value="1"/>
</dbReference>
<dbReference type="AlphaFoldDB" id="A0AAV9IGF9"/>
<dbReference type="InterPro" id="IPR011990">
    <property type="entry name" value="TPR-like_helical_dom_sf"/>
</dbReference>
<dbReference type="Proteomes" id="UP001300502">
    <property type="component" value="Unassembled WGS sequence"/>
</dbReference>
<dbReference type="InterPro" id="IPR057985">
    <property type="entry name" value="TPR_PSMD3_N"/>
</dbReference>
<dbReference type="EMBL" id="JANCYU010000040">
    <property type="protein sequence ID" value="KAK4526492.1"/>
    <property type="molecule type" value="Genomic_DNA"/>
</dbReference>
<evidence type="ECO:0000313" key="5">
    <source>
        <dbReference type="EMBL" id="KAK4526492.1"/>
    </source>
</evidence>
<dbReference type="Pfam" id="PF08375">
    <property type="entry name" value="Rpn3_C"/>
    <property type="match status" value="1"/>
</dbReference>
<dbReference type="PANTHER" id="PTHR10758:SF2">
    <property type="entry name" value="26S PROTEASOME NON-ATPASE REGULATORY SUBUNIT 3"/>
    <property type="match status" value="1"/>
</dbReference>
<dbReference type="GO" id="GO:0030234">
    <property type="term" value="F:enzyme regulator activity"/>
    <property type="evidence" value="ECO:0007669"/>
    <property type="project" value="InterPro"/>
</dbReference>
<accession>A0AAV9IGF9</accession>
<dbReference type="SMART" id="SM00088">
    <property type="entry name" value="PINT"/>
    <property type="match status" value="1"/>
</dbReference>
<reference evidence="5 6" key="1">
    <citation type="submission" date="2022-07" db="EMBL/GenBank/DDBJ databases">
        <title>Genome-wide signatures of adaptation to extreme environments.</title>
        <authorList>
            <person name="Cho C.H."/>
            <person name="Yoon H.S."/>
        </authorList>
    </citation>
    <scope>NUCLEOTIDE SEQUENCE [LARGE SCALE GENOMIC DNA]</scope>
    <source>
        <strain evidence="5 6">108.79 E11</strain>
    </source>
</reference>
<dbReference type="PANTHER" id="PTHR10758">
    <property type="entry name" value="26S PROTEASOME NON-ATPASE REGULATORY SUBUNIT 3/COP9 SIGNALOSOME COMPLEX SUBUNIT 3"/>
    <property type="match status" value="1"/>
</dbReference>
<dbReference type="SUPFAM" id="SSF48452">
    <property type="entry name" value="TPR-like"/>
    <property type="match status" value="1"/>
</dbReference>
<evidence type="ECO:0000256" key="2">
    <source>
        <dbReference type="ARBA" id="ARBA00022942"/>
    </source>
</evidence>
<feature type="coiled-coil region" evidence="3">
    <location>
        <begin position="472"/>
        <end position="502"/>
    </location>
</feature>
<dbReference type="InterPro" id="IPR000717">
    <property type="entry name" value="PCI_dom"/>
</dbReference>
<comment type="similarity">
    <text evidence="1">Belongs to the proteasome subunit S3 family.</text>
</comment>
<dbReference type="Gene3D" id="1.25.40.10">
    <property type="entry name" value="Tetratricopeptide repeat domain"/>
    <property type="match status" value="1"/>
</dbReference>
<evidence type="ECO:0000256" key="3">
    <source>
        <dbReference type="SAM" id="Coils"/>
    </source>
</evidence>
<evidence type="ECO:0000256" key="1">
    <source>
        <dbReference type="ARBA" id="ARBA00007912"/>
    </source>
</evidence>
<dbReference type="InterPro" id="IPR050756">
    <property type="entry name" value="CSN3"/>
</dbReference>
<comment type="caution">
    <text evidence="5">The sequence shown here is derived from an EMBL/GenBank/DDBJ whole genome shotgun (WGS) entry which is preliminary data.</text>
</comment>
<evidence type="ECO:0000259" key="4">
    <source>
        <dbReference type="PROSITE" id="PS50250"/>
    </source>
</evidence>
<gene>
    <name evidence="5" type="ORF">GAYE_SCF24G4408</name>
</gene>
<dbReference type="PROSITE" id="PS50250">
    <property type="entry name" value="PCI"/>
    <property type="match status" value="1"/>
</dbReference>
<keyword evidence="6" id="KW-1185">Reference proteome</keyword>
<organism evidence="5 6">
    <name type="scientific">Galdieria yellowstonensis</name>
    <dbReference type="NCBI Taxonomy" id="3028027"/>
    <lineage>
        <taxon>Eukaryota</taxon>
        <taxon>Rhodophyta</taxon>
        <taxon>Bangiophyceae</taxon>
        <taxon>Galdieriales</taxon>
        <taxon>Galdieriaceae</taxon>
        <taxon>Galdieria</taxon>
    </lineage>
</organism>
<sequence length="510" mass="58649">MATAVPMDQNNLNGTLADATKDTMELDTTLTGLRKNLALLEVAVLTKELRLISRVFRQFTRIRKHLSEQLLVLVIKEQLQNRSSSAAAMMIHQLLKFLPESISHIDENGHAMEVDARMDEKQHKKSTGESADSLLPEVVAFLYLLVSVRLLDQGKKEEALECTTNLVTYLKGFNRRTLDEISARAYYFWSLAHERLGKLRNIREALLAAHATAVLRHDYAGQAMLLNLLLRNYIQYGLYDQADKLVSRTKFPATRSNNQLARYFYYLGRIRCIQLDYTDAMRCLLQALRKAPQNIALGFRIQAQKFAVLVQLLTGEVPERKTFLQPGMAKALAPYLQLARGVKNGDLSYFQQVVEQFYSVFERDGTASLVTRLRQNVIKAGLKRLTVAYSRISIEDVRKALNLETARDAEFIVAKAIRDGVIDAIIYHKEGYVESRESTYLYTTMEPQHSFHERIRFCLDIHNETVRAMRFPESDKKDLETLEERRERLKEEQELAHTLVEEDEEDDDIL</sequence>
<feature type="domain" description="PCI" evidence="4">
    <location>
        <begin position="261"/>
        <end position="440"/>
    </location>
</feature>
<dbReference type="InterPro" id="IPR013586">
    <property type="entry name" value="PSMD3_C"/>
</dbReference>
<dbReference type="SMART" id="SM00753">
    <property type="entry name" value="PAM"/>
    <property type="match status" value="1"/>
</dbReference>
<name>A0AAV9IGF9_9RHOD</name>
<protein>
    <recommendedName>
        <fullName evidence="4">PCI domain-containing protein</fullName>
    </recommendedName>
</protein>
<keyword evidence="3" id="KW-0175">Coiled coil</keyword>
<keyword evidence="2" id="KW-0647">Proteasome</keyword>
<dbReference type="GO" id="GO:0042176">
    <property type="term" value="P:regulation of protein catabolic process"/>
    <property type="evidence" value="ECO:0007669"/>
    <property type="project" value="InterPro"/>
</dbReference>
<dbReference type="Pfam" id="PF01399">
    <property type="entry name" value="PCI"/>
    <property type="match status" value="1"/>
</dbReference>
<dbReference type="GO" id="GO:0006511">
    <property type="term" value="P:ubiquitin-dependent protein catabolic process"/>
    <property type="evidence" value="ECO:0007669"/>
    <property type="project" value="TreeGrafter"/>
</dbReference>
<evidence type="ECO:0000313" key="6">
    <source>
        <dbReference type="Proteomes" id="UP001300502"/>
    </source>
</evidence>